<evidence type="ECO:0000256" key="2">
    <source>
        <dbReference type="ARBA" id="ARBA00011079"/>
    </source>
</evidence>
<organism evidence="18 19">
    <name type="scientific">Dimorphilus gyrociliatus</name>
    <dbReference type="NCBI Taxonomy" id="2664684"/>
    <lineage>
        <taxon>Eukaryota</taxon>
        <taxon>Metazoa</taxon>
        <taxon>Spiralia</taxon>
        <taxon>Lophotrochozoa</taxon>
        <taxon>Annelida</taxon>
        <taxon>Polychaeta</taxon>
        <taxon>Polychaeta incertae sedis</taxon>
        <taxon>Dinophilidae</taxon>
        <taxon>Dimorphilus</taxon>
    </lineage>
</organism>
<dbReference type="EC" id="3.4.16.2" evidence="14"/>
<dbReference type="InterPro" id="IPR008758">
    <property type="entry name" value="Peptidase_S28"/>
</dbReference>
<keyword evidence="19" id="KW-1185">Reference proteome</keyword>
<dbReference type="SUPFAM" id="SSF53474">
    <property type="entry name" value="alpha/beta-Hydrolases"/>
    <property type="match status" value="1"/>
</dbReference>
<evidence type="ECO:0000256" key="14">
    <source>
        <dbReference type="ARBA" id="ARBA00066456"/>
    </source>
</evidence>
<comment type="catalytic activity">
    <reaction evidence="12">
        <text>Cleavage of a -Pro-|-Xaa bond to release a C-terminal amino acid.</text>
        <dbReference type="EC" id="3.4.16.2"/>
    </reaction>
</comment>
<keyword evidence="8" id="KW-0865">Zymogen</keyword>
<evidence type="ECO:0000256" key="12">
    <source>
        <dbReference type="ARBA" id="ARBA00052013"/>
    </source>
</evidence>
<dbReference type="GO" id="GO:0004185">
    <property type="term" value="F:serine-type carboxypeptidase activity"/>
    <property type="evidence" value="ECO:0007669"/>
    <property type="project" value="UniProtKB-EC"/>
</dbReference>
<evidence type="ECO:0000256" key="13">
    <source>
        <dbReference type="ARBA" id="ARBA00059701"/>
    </source>
</evidence>
<keyword evidence="5" id="KW-0645">Protease</keyword>
<comment type="subcellular location">
    <subcellularLocation>
        <location evidence="1">Lysosome</location>
    </subcellularLocation>
</comment>
<dbReference type="PANTHER" id="PTHR11010">
    <property type="entry name" value="PROTEASE S28 PRO-X CARBOXYPEPTIDASE-RELATED"/>
    <property type="match status" value="1"/>
</dbReference>
<dbReference type="InterPro" id="IPR029058">
    <property type="entry name" value="AB_hydrolase_fold"/>
</dbReference>
<evidence type="ECO:0000256" key="15">
    <source>
        <dbReference type="ARBA" id="ARBA00073691"/>
    </source>
</evidence>
<evidence type="ECO:0000256" key="4">
    <source>
        <dbReference type="ARBA" id="ARBA00022645"/>
    </source>
</evidence>
<keyword evidence="4" id="KW-0121">Carboxypeptidase</keyword>
<gene>
    <name evidence="18" type="ORF">DGYR_LOCUS8326</name>
</gene>
<evidence type="ECO:0000256" key="17">
    <source>
        <dbReference type="ARBA" id="ARBA00076608"/>
    </source>
</evidence>
<evidence type="ECO:0000313" key="18">
    <source>
        <dbReference type="EMBL" id="CAD5120201.1"/>
    </source>
</evidence>
<dbReference type="Gene3D" id="1.20.120.980">
    <property type="entry name" value="Serine carboxypeptidase S28, SKS domain"/>
    <property type="match status" value="1"/>
</dbReference>
<dbReference type="EMBL" id="CAJFCJ010000012">
    <property type="protein sequence ID" value="CAD5120201.1"/>
    <property type="molecule type" value="Genomic_DNA"/>
</dbReference>
<dbReference type="GO" id="GO:0008239">
    <property type="term" value="F:dipeptidyl-peptidase activity"/>
    <property type="evidence" value="ECO:0007669"/>
    <property type="project" value="TreeGrafter"/>
</dbReference>
<keyword evidence="9" id="KW-1015">Disulfide bond</keyword>
<evidence type="ECO:0000256" key="3">
    <source>
        <dbReference type="ARBA" id="ARBA00011738"/>
    </source>
</evidence>
<comment type="similarity">
    <text evidence="2">Belongs to the peptidase S28 family.</text>
</comment>
<protein>
    <recommendedName>
        <fullName evidence="15">Lysosomal Pro-X carboxypeptidase</fullName>
        <ecNumber evidence="14">3.4.16.2</ecNumber>
    </recommendedName>
    <alternativeName>
        <fullName evidence="17">Proline carboxypeptidase</fullName>
    </alternativeName>
    <alternativeName>
        <fullName evidence="16">Prolylcarboxypeptidase</fullName>
    </alternativeName>
</protein>
<keyword evidence="6" id="KW-0732">Signal</keyword>
<dbReference type="Pfam" id="PF05577">
    <property type="entry name" value="Peptidase_S28"/>
    <property type="match status" value="2"/>
</dbReference>
<dbReference type="GO" id="GO:0006508">
    <property type="term" value="P:proteolysis"/>
    <property type="evidence" value="ECO:0007669"/>
    <property type="project" value="UniProtKB-KW"/>
</dbReference>
<dbReference type="FunFam" id="1.20.120.980:FF:000002">
    <property type="entry name" value="lysosomal Pro-X carboxypeptidase"/>
    <property type="match status" value="1"/>
</dbReference>
<dbReference type="OrthoDB" id="2130629at2759"/>
<evidence type="ECO:0000256" key="5">
    <source>
        <dbReference type="ARBA" id="ARBA00022670"/>
    </source>
</evidence>
<evidence type="ECO:0000256" key="16">
    <source>
        <dbReference type="ARBA" id="ARBA00076475"/>
    </source>
</evidence>
<dbReference type="PANTHER" id="PTHR11010:SF38">
    <property type="entry name" value="LYSOSOMAL PRO-X CARBOXYPEPTIDASE"/>
    <property type="match status" value="1"/>
</dbReference>
<evidence type="ECO:0000256" key="6">
    <source>
        <dbReference type="ARBA" id="ARBA00022729"/>
    </source>
</evidence>
<evidence type="ECO:0000256" key="9">
    <source>
        <dbReference type="ARBA" id="ARBA00023157"/>
    </source>
</evidence>
<dbReference type="AlphaFoldDB" id="A0A7I8VV32"/>
<proteinExistence type="inferred from homology"/>
<evidence type="ECO:0000256" key="8">
    <source>
        <dbReference type="ARBA" id="ARBA00023145"/>
    </source>
</evidence>
<dbReference type="InterPro" id="IPR042269">
    <property type="entry name" value="Ser_carbopepase_S28_SKS"/>
</dbReference>
<comment type="subunit">
    <text evidence="3">Homodimer.</text>
</comment>
<dbReference type="Gene3D" id="3.40.50.1820">
    <property type="entry name" value="alpha/beta hydrolase"/>
    <property type="match status" value="1"/>
</dbReference>
<keyword evidence="10" id="KW-0325">Glycoprotein</keyword>
<reference evidence="18 19" key="1">
    <citation type="submission" date="2020-08" db="EMBL/GenBank/DDBJ databases">
        <authorList>
            <person name="Hejnol A."/>
        </authorList>
    </citation>
    <scope>NUCLEOTIDE SEQUENCE [LARGE SCALE GENOMIC DNA]</scope>
</reference>
<evidence type="ECO:0000313" key="19">
    <source>
        <dbReference type="Proteomes" id="UP000549394"/>
    </source>
</evidence>
<dbReference type="GO" id="GO:0005764">
    <property type="term" value="C:lysosome"/>
    <property type="evidence" value="ECO:0007669"/>
    <property type="project" value="UniProtKB-SubCell"/>
</dbReference>
<comment type="caution">
    <text evidence="18">The sequence shown here is derived from an EMBL/GenBank/DDBJ whole genome shotgun (WGS) entry which is preliminary data.</text>
</comment>
<evidence type="ECO:0000256" key="10">
    <source>
        <dbReference type="ARBA" id="ARBA00023180"/>
    </source>
</evidence>
<evidence type="ECO:0000256" key="1">
    <source>
        <dbReference type="ARBA" id="ARBA00004371"/>
    </source>
</evidence>
<dbReference type="Proteomes" id="UP000549394">
    <property type="component" value="Unassembled WGS sequence"/>
</dbReference>
<accession>A0A7I8VV32</accession>
<name>A0A7I8VV32_9ANNE</name>
<keyword evidence="7" id="KW-0378">Hydrolase</keyword>
<keyword evidence="11" id="KW-0458">Lysosome</keyword>
<comment type="function">
    <text evidence="13">Cleaves C-terminal amino acids linked to proline in peptides such as angiotensin II, III and des-Arg9-bradykinin. This cleavage occurs at acidic pH, but enzymatic activity is retained with some substrates at neutral pH.</text>
</comment>
<evidence type="ECO:0000256" key="7">
    <source>
        <dbReference type="ARBA" id="ARBA00022801"/>
    </source>
</evidence>
<evidence type="ECO:0000256" key="11">
    <source>
        <dbReference type="ARBA" id="ARBA00023228"/>
    </source>
</evidence>
<sequence>MFNGHCLQINSKKSIPEQQSIRYKTVFIKQQVDHFSYGNNDVFDQRVLINSDYFEPYGPVFFYTGNEGDITWFCNNTGFLWDIAEEFNAALIFAEHRYYGLSLPYGNQSYKDPQHLGHLTSEQALADYSVLIDYLRNEYGKYFAKSPFIAFGGSYGGMLASWMRMKYPASVIGALAASAPIFQFEGLTDCGVFYKTVTKAYERFSMKCVSNIRKSWQVINKIGSTTEGRKYITKKFSLCKPLTTVNDVAVVKGWLFNTWTNLAMMNYPYKSNFMEPLPAWPVKRACSYLNKSLDHEVLIDGIAKAVKLYYNYRWFQSCTEMVMPMCSNGIDDMFERRDWNLKEFCDGCTNKFKVKTRPFFVVSQYGGRNISAASNIIFSNGDLDPWSGGGVLNSPNPSIHVILIKDGAHHLDLRFSNKDDPDSVKQARKREIEIIQQWLKDYWQNLKEKI</sequence>